<evidence type="ECO:0000256" key="1">
    <source>
        <dbReference type="SAM" id="MobiDB-lite"/>
    </source>
</evidence>
<accession>A0AAQ4EIZ5</accession>
<keyword evidence="4" id="KW-1185">Reference proteome</keyword>
<gene>
    <name evidence="3" type="ORF">V5799_010874</name>
</gene>
<keyword evidence="2" id="KW-0812">Transmembrane</keyword>
<dbReference type="EMBL" id="JARKHS020015254">
    <property type="protein sequence ID" value="KAK8774591.1"/>
    <property type="molecule type" value="Genomic_DNA"/>
</dbReference>
<proteinExistence type="predicted"/>
<evidence type="ECO:0000256" key="2">
    <source>
        <dbReference type="SAM" id="Phobius"/>
    </source>
</evidence>
<dbReference type="Proteomes" id="UP001321473">
    <property type="component" value="Unassembled WGS sequence"/>
</dbReference>
<feature type="region of interest" description="Disordered" evidence="1">
    <location>
        <begin position="35"/>
        <end position="70"/>
    </location>
</feature>
<protein>
    <submittedName>
        <fullName evidence="3">Uncharacterized protein</fullName>
    </submittedName>
</protein>
<name>A0AAQ4EIZ5_AMBAM</name>
<organism evidence="3 4">
    <name type="scientific">Amblyomma americanum</name>
    <name type="common">Lone star tick</name>
    <dbReference type="NCBI Taxonomy" id="6943"/>
    <lineage>
        <taxon>Eukaryota</taxon>
        <taxon>Metazoa</taxon>
        <taxon>Ecdysozoa</taxon>
        <taxon>Arthropoda</taxon>
        <taxon>Chelicerata</taxon>
        <taxon>Arachnida</taxon>
        <taxon>Acari</taxon>
        <taxon>Parasitiformes</taxon>
        <taxon>Ixodida</taxon>
        <taxon>Ixodoidea</taxon>
        <taxon>Ixodidae</taxon>
        <taxon>Amblyomminae</taxon>
        <taxon>Amblyomma</taxon>
    </lineage>
</organism>
<feature type="compositionally biased region" description="Basic and acidic residues" evidence="1">
    <location>
        <begin position="43"/>
        <end position="61"/>
    </location>
</feature>
<keyword evidence="2" id="KW-1133">Transmembrane helix</keyword>
<keyword evidence="2" id="KW-0472">Membrane</keyword>
<dbReference type="AlphaFoldDB" id="A0AAQ4EIZ5"/>
<comment type="caution">
    <text evidence="3">The sequence shown here is derived from an EMBL/GenBank/DDBJ whole genome shotgun (WGS) entry which is preliminary data.</text>
</comment>
<feature type="transmembrane region" description="Helical" evidence="2">
    <location>
        <begin position="86"/>
        <end position="107"/>
    </location>
</feature>
<reference evidence="3 4" key="1">
    <citation type="journal article" date="2023" name="Arcadia Sci">
        <title>De novo assembly of a long-read Amblyomma americanum tick genome.</title>
        <authorList>
            <person name="Chou S."/>
            <person name="Poskanzer K.E."/>
            <person name="Rollins M."/>
            <person name="Thuy-Boun P.S."/>
        </authorList>
    </citation>
    <scope>NUCLEOTIDE SEQUENCE [LARGE SCALE GENOMIC DNA]</scope>
    <source>
        <strain evidence="3">F_SG_1</strain>
        <tissue evidence="3">Salivary glands</tissue>
    </source>
</reference>
<evidence type="ECO:0000313" key="3">
    <source>
        <dbReference type="EMBL" id="KAK8774591.1"/>
    </source>
</evidence>
<sequence>MNASGEPGMASSLASLDLDAVDGSCDSIAFDSTTKLNSSRTGARRDVRGGDALDADRHSVEGDGASASWRRSRSRFTPWSRVHQRMLGAVFLVGILFAVAVGAAYLLDGDHSDEPRFRGPFEMGAPAQNGTANATVSGL</sequence>
<evidence type="ECO:0000313" key="4">
    <source>
        <dbReference type="Proteomes" id="UP001321473"/>
    </source>
</evidence>